<dbReference type="SMART" id="SM00451">
    <property type="entry name" value="ZnF_U1"/>
    <property type="match status" value="1"/>
</dbReference>
<dbReference type="InterPro" id="IPR000690">
    <property type="entry name" value="Matrin/U1-C_Znf_C2H2"/>
</dbReference>
<evidence type="ECO:0000256" key="2">
    <source>
        <dbReference type="ARBA" id="ARBA00022723"/>
    </source>
</evidence>
<dbReference type="GO" id="GO:0071011">
    <property type="term" value="C:precatalytic spliceosome"/>
    <property type="evidence" value="ECO:0007669"/>
    <property type="project" value="TreeGrafter"/>
</dbReference>
<dbReference type="CDD" id="cd00201">
    <property type="entry name" value="WW"/>
    <property type="match status" value="1"/>
</dbReference>
<dbReference type="AlphaFoldDB" id="A0AAD9J559"/>
<protein>
    <recommendedName>
        <fullName evidence="7">Matrin-type domain-containing protein</fullName>
    </recommendedName>
</protein>
<keyword evidence="9" id="KW-1185">Reference proteome</keyword>
<dbReference type="InterPro" id="IPR013085">
    <property type="entry name" value="U1-CZ_Znf_C2H2"/>
</dbReference>
<dbReference type="SUPFAM" id="SSF57667">
    <property type="entry name" value="beta-beta-alpha zinc fingers"/>
    <property type="match status" value="1"/>
</dbReference>
<dbReference type="PANTHER" id="PTHR13173">
    <property type="entry name" value="WW DOMAIN BINDING PROTEIN 4"/>
    <property type="match status" value="1"/>
</dbReference>
<dbReference type="Gene3D" id="2.20.70.10">
    <property type="match status" value="1"/>
</dbReference>
<dbReference type="GO" id="GO:0000398">
    <property type="term" value="P:mRNA splicing, via spliceosome"/>
    <property type="evidence" value="ECO:0007669"/>
    <property type="project" value="InterPro"/>
</dbReference>
<feature type="compositionally biased region" description="Basic and acidic residues" evidence="6">
    <location>
        <begin position="135"/>
        <end position="147"/>
    </location>
</feature>
<dbReference type="EMBL" id="JAODUP010000594">
    <property type="protein sequence ID" value="KAK2146609.1"/>
    <property type="molecule type" value="Genomic_DNA"/>
</dbReference>
<feature type="compositionally biased region" description="Acidic residues" evidence="6">
    <location>
        <begin position="229"/>
        <end position="244"/>
    </location>
</feature>
<feature type="region of interest" description="Disordered" evidence="6">
    <location>
        <begin position="210"/>
        <end position="255"/>
    </location>
</feature>
<reference evidence="8" key="1">
    <citation type="journal article" date="2023" name="Mol. Biol. Evol.">
        <title>Third-Generation Sequencing Reveals the Adaptive Role of the Epigenome in Three Deep-Sea Polychaetes.</title>
        <authorList>
            <person name="Perez M."/>
            <person name="Aroh O."/>
            <person name="Sun Y."/>
            <person name="Lan Y."/>
            <person name="Juniper S.K."/>
            <person name="Young C.R."/>
            <person name="Angers B."/>
            <person name="Qian P.Y."/>
        </authorList>
    </citation>
    <scope>NUCLEOTIDE SEQUENCE</scope>
    <source>
        <strain evidence="8">P08H-3</strain>
    </source>
</reference>
<evidence type="ECO:0000256" key="4">
    <source>
        <dbReference type="ARBA" id="ARBA00022833"/>
    </source>
</evidence>
<dbReference type="InterPro" id="IPR003604">
    <property type="entry name" value="Matrin/U1-like-C_Znf_C2H2"/>
</dbReference>
<dbReference type="GO" id="GO:0008270">
    <property type="term" value="F:zinc ion binding"/>
    <property type="evidence" value="ECO:0007669"/>
    <property type="project" value="UniProtKB-KW"/>
</dbReference>
<evidence type="ECO:0000259" key="7">
    <source>
        <dbReference type="PROSITE" id="PS50171"/>
    </source>
</evidence>
<proteinExistence type="predicted"/>
<dbReference type="Proteomes" id="UP001208570">
    <property type="component" value="Unassembled WGS sequence"/>
</dbReference>
<feature type="compositionally biased region" description="Polar residues" evidence="6">
    <location>
        <begin position="296"/>
        <end position="308"/>
    </location>
</feature>
<dbReference type="Pfam" id="PF06220">
    <property type="entry name" value="zf-U1"/>
    <property type="match status" value="1"/>
</dbReference>
<dbReference type="InterPro" id="IPR001202">
    <property type="entry name" value="WW_dom"/>
</dbReference>
<evidence type="ECO:0000256" key="5">
    <source>
        <dbReference type="ARBA" id="ARBA00023242"/>
    </source>
</evidence>
<keyword evidence="3" id="KW-0863">Zinc-finger</keyword>
<keyword evidence="5" id="KW-0539">Nucleus</keyword>
<feature type="domain" description="Matrin-type" evidence="7">
    <location>
        <begin position="34"/>
        <end position="65"/>
    </location>
</feature>
<name>A0AAD9J559_9ANNE</name>
<gene>
    <name evidence="8" type="ORF">LSH36_594g00002</name>
</gene>
<dbReference type="PROSITE" id="PS50171">
    <property type="entry name" value="ZF_MATRIN"/>
    <property type="match status" value="1"/>
</dbReference>
<dbReference type="GO" id="GO:0003723">
    <property type="term" value="F:RNA binding"/>
    <property type="evidence" value="ECO:0007669"/>
    <property type="project" value="TreeGrafter"/>
</dbReference>
<feature type="region of interest" description="Disordered" evidence="6">
    <location>
        <begin position="114"/>
        <end position="160"/>
    </location>
</feature>
<organism evidence="8 9">
    <name type="scientific">Paralvinella palmiformis</name>
    <dbReference type="NCBI Taxonomy" id="53620"/>
    <lineage>
        <taxon>Eukaryota</taxon>
        <taxon>Metazoa</taxon>
        <taxon>Spiralia</taxon>
        <taxon>Lophotrochozoa</taxon>
        <taxon>Annelida</taxon>
        <taxon>Polychaeta</taxon>
        <taxon>Sedentaria</taxon>
        <taxon>Canalipalpata</taxon>
        <taxon>Terebellida</taxon>
        <taxon>Terebelliformia</taxon>
        <taxon>Alvinellidae</taxon>
        <taxon>Paralvinella</taxon>
    </lineage>
</organism>
<keyword evidence="4" id="KW-0862">Zinc</keyword>
<comment type="subcellular location">
    <subcellularLocation>
        <location evidence="1">Nucleus</location>
    </subcellularLocation>
</comment>
<dbReference type="PANTHER" id="PTHR13173:SF10">
    <property type="entry name" value="WW DOMAIN-BINDING PROTEIN 4"/>
    <property type="match status" value="1"/>
</dbReference>
<comment type="caution">
    <text evidence="8">The sequence shown here is derived from an EMBL/GenBank/DDBJ whole genome shotgun (WGS) entry which is preliminary data.</text>
</comment>
<evidence type="ECO:0000256" key="1">
    <source>
        <dbReference type="ARBA" id="ARBA00004123"/>
    </source>
</evidence>
<keyword evidence="2" id="KW-0479">Metal-binding</keyword>
<feature type="region of interest" description="Disordered" evidence="6">
    <location>
        <begin position="286"/>
        <end position="325"/>
    </location>
</feature>
<dbReference type="InterPro" id="IPR040023">
    <property type="entry name" value="WBP4"/>
</dbReference>
<evidence type="ECO:0000256" key="3">
    <source>
        <dbReference type="ARBA" id="ARBA00022771"/>
    </source>
</evidence>
<dbReference type="InterPro" id="IPR036236">
    <property type="entry name" value="Znf_C2H2_sf"/>
</dbReference>
<evidence type="ECO:0000313" key="9">
    <source>
        <dbReference type="Proteomes" id="UP001208570"/>
    </source>
</evidence>
<sequence>MHISYEYLFLFLSLGPDQTYKQTMADYWKSQPRKFCEFCKCWIADNKPSREFHEKGKKHQENVQKKIDEVMKKGRKAAADKAQMSDTLVEMERAALEALKKDLQRDPSLAAQYGVKIKKKETDKSGQDDGTSSEKQSDPADTSKEISSDQSKPDPNQMWKEEWTSEGFVYYWNTETAVELEIVNHSTFCGVESVWEKPEGYIPTWERTVKEQQQNEEDVELEPFTSLSDEVDGEKEGTDEEDAKEEPAEEKPTTEVLEPVNIKDIPLPDSEQLSVDLNPKVNEDLLVPVPEIGPPTRTQATKRASTSAYGDWKTVERQPEADPVDLQLPIKKVPAPEQVKTITVSEPKIKFIQKKVDTLGAEFVAFKKRKMAASMRGNVRKTDSENVL</sequence>
<evidence type="ECO:0000313" key="8">
    <source>
        <dbReference type="EMBL" id="KAK2146609.1"/>
    </source>
</evidence>
<evidence type="ECO:0000256" key="6">
    <source>
        <dbReference type="SAM" id="MobiDB-lite"/>
    </source>
</evidence>
<dbReference type="Gene3D" id="3.30.160.60">
    <property type="entry name" value="Classic Zinc Finger"/>
    <property type="match status" value="1"/>
</dbReference>
<accession>A0AAD9J559</accession>